<gene>
    <name evidence="1" type="ORF">PPEP_a3164</name>
</gene>
<organism evidence="1 2">
    <name type="scientific">Pseudoalteromonas peptidolytica F12-50-A1</name>
    <dbReference type="NCBI Taxonomy" id="1315280"/>
    <lineage>
        <taxon>Bacteria</taxon>
        <taxon>Pseudomonadati</taxon>
        <taxon>Pseudomonadota</taxon>
        <taxon>Gammaproteobacteria</taxon>
        <taxon>Alteromonadales</taxon>
        <taxon>Pseudoalteromonadaceae</taxon>
        <taxon>Pseudoalteromonas</taxon>
    </lineage>
</organism>
<reference evidence="1 2" key="1">
    <citation type="submission" date="2015-06" db="EMBL/GenBank/DDBJ databases">
        <title>Genome sequence of Pseudoalteromonas peptidolytica.</title>
        <authorList>
            <person name="Xie B.-B."/>
            <person name="Rong J.-C."/>
            <person name="Qin Q.-L."/>
            <person name="Zhang Y.-Z."/>
        </authorList>
    </citation>
    <scope>NUCLEOTIDE SEQUENCE [LARGE SCALE GENOMIC DNA]</scope>
    <source>
        <strain evidence="1 2">F12-50-A1</strain>
    </source>
</reference>
<dbReference type="AlphaFoldDB" id="A0A8I0T7C0"/>
<evidence type="ECO:0000313" key="1">
    <source>
        <dbReference type="EMBL" id="MBE0348064.1"/>
    </source>
</evidence>
<name>A0A8I0T7C0_9GAMM</name>
<protein>
    <submittedName>
        <fullName evidence="1">Uncharacterized protein</fullName>
    </submittedName>
</protein>
<evidence type="ECO:0000313" key="2">
    <source>
        <dbReference type="Proteomes" id="UP000660708"/>
    </source>
</evidence>
<keyword evidence="2" id="KW-1185">Reference proteome</keyword>
<dbReference type="Proteomes" id="UP000660708">
    <property type="component" value="Unassembled WGS sequence"/>
</dbReference>
<sequence length="37" mass="4206">MLRQENLVDNPATASCYRQGTYLRVSKAKILLFSCSK</sequence>
<accession>A0A8I0T7C0</accession>
<proteinExistence type="predicted"/>
<comment type="caution">
    <text evidence="1">The sequence shown here is derived from an EMBL/GenBank/DDBJ whole genome shotgun (WGS) entry which is preliminary data.</text>
</comment>
<dbReference type="EMBL" id="AQHF01000030">
    <property type="protein sequence ID" value="MBE0348064.1"/>
    <property type="molecule type" value="Genomic_DNA"/>
</dbReference>